<dbReference type="GO" id="GO:0016740">
    <property type="term" value="F:transferase activity"/>
    <property type="evidence" value="ECO:0007669"/>
    <property type="project" value="UniProtKB-KW"/>
</dbReference>
<dbReference type="Gene3D" id="3.40.50.450">
    <property type="match status" value="1"/>
</dbReference>
<reference evidence="1 2" key="1">
    <citation type="submission" date="2018-08" db="EMBL/GenBank/DDBJ databases">
        <title>The metabolism and importance of syntrophic acetate oxidation coupled to methane or sulfide production in haloalkaline environments.</title>
        <authorList>
            <person name="Timmers P.H.A."/>
            <person name="Vavourakis C.D."/>
            <person name="Sorokin D.Y."/>
            <person name="Sinninghe Damste J.S."/>
            <person name="Muyzer G."/>
            <person name="Stams A.J.M."/>
            <person name="Plugge C.M."/>
        </authorList>
    </citation>
    <scope>NUCLEOTIDE SEQUENCE [LARGE SCALE GENOMIC DNA]</scope>
    <source>
        <strain evidence="1">MSAO_Arc3</strain>
    </source>
</reference>
<organism evidence="1 2">
    <name type="scientific">Methanosalsum natronophilum</name>
    <dbReference type="NCBI Taxonomy" id="768733"/>
    <lineage>
        <taxon>Archaea</taxon>
        <taxon>Methanobacteriati</taxon>
        <taxon>Methanobacteriota</taxon>
        <taxon>Stenosarchaea group</taxon>
        <taxon>Methanomicrobia</taxon>
        <taxon>Methanosarcinales</taxon>
        <taxon>Methanosarcinaceae</taxon>
        <taxon>Methanosalsum</taxon>
    </lineage>
</organism>
<evidence type="ECO:0000313" key="2">
    <source>
        <dbReference type="Proteomes" id="UP000284763"/>
    </source>
</evidence>
<dbReference type="PANTHER" id="PTHR15364:SF0">
    <property type="entry name" value="2'-DEOXYNUCLEOSIDE 5'-PHOSPHATE N-HYDROLASE 1"/>
    <property type="match status" value="1"/>
</dbReference>
<dbReference type="RefSeq" id="WP_259134949.1">
    <property type="nucleotide sequence ID" value="NZ_JANUCS010000009.1"/>
</dbReference>
<gene>
    <name evidence="1" type="ORF">D5R95_08870</name>
</gene>
<dbReference type="GO" id="GO:0009159">
    <property type="term" value="P:deoxyribonucleoside monophosphate catabolic process"/>
    <property type="evidence" value="ECO:0007669"/>
    <property type="project" value="TreeGrafter"/>
</dbReference>
<dbReference type="PANTHER" id="PTHR15364">
    <property type="entry name" value="2'-DEOXYNUCLEOSIDE 5'-PHOSPHATE N-HYDROLASE 1"/>
    <property type="match status" value="1"/>
</dbReference>
<dbReference type="InterPro" id="IPR051239">
    <property type="entry name" value="2'-dNMP_N-hydrolase"/>
</dbReference>
<dbReference type="InterPro" id="IPR007710">
    <property type="entry name" value="Nucleoside_deoxyribTrfase"/>
</dbReference>
<dbReference type="Pfam" id="PF05014">
    <property type="entry name" value="Nuc_deoxyrib_tr"/>
    <property type="match status" value="1"/>
</dbReference>
<accession>A0A424YMX7</accession>
<dbReference type="SUPFAM" id="SSF52309">
    <property type="entry name" value="N-(deoxy)ribosyltransferase-like"/>
    <property type="match status" value="1"/>
</dbReference>
<name>A0A424YMX7_9EURY</name>
<proteinExistence type="predicted"/>
<dbReference type="AlphaFoldDB" id="A0A424YMX7"/>
<dbReference type="EMBL" id="QZAB01000565">
    <property type="protein sequence ID" value="RQD80361.1"/>
    <property type="molecule type" value="Genomic_DNA"/>
</dbReference>
<evidence type="ECO:0000313" key="1">
    <source>
        <dbReference type="EMBL" id="RQD80361.1"/>
    </source>
</evidence>
<dbReference type="Proteomes" id="UP000284763">
    <property type="component" value="Unassembled WGS sequence"/>
</dbReference>
<protein>
    <submittedName>
        <fullName evidence="1">Nucleoside 2-deoxyribosyltransferase</fullName>
    </submittedName>
</protein>
<sequence length="141" mass="15971">MSICIYLAGPLFSEAERQFNKKFKLILTKNGFNVFLPQENEVYGCDTKNEQMFSNYLNILNKCDIIVAVLDGGLDVDSGTAWEVGYAYSKGIPIFGLRTDFRTFDDSSKINLMIEECLTYLATDIEDLVKILNKSLIKSNK</sequence>
<keyword evidence="1" id="KW-0808">Transferase</keyword>
<dbReference type="GO" id="GO:0070694">
    <property type="term" value="F:5-hydroxymethyl-dUMP N-hydrolase activity"/>
    <property type="evidence" value="ECO:0007669"/>
    <property type="project" value="TreeGrafter"/>
</dbReference>
<comment type="caution">
    <text evidence="1">The sequence shown here is derived from an EMBL/GenBank/DDBJ whole genome shotgun (WGS) entry which is preliminary data.</text>
</comment>